<organism evidence="1 2">
    <name type="scientific">Symplocastrum torsivum CPER-KK1</name>
    <dbReference type="NCBI Taxonomy" id="450513"/>
    <lineage>
        <taxon>Bacteria</taxon>
        <taxon>Bacillati</taxon>
        <taxon>Cyanobacteriota</taxon>
        <taxon>Cyanophyceae</taxon>
        <taxon>Oscillatoriophycideae</taxon>
        <taxon>Oscillatoriales</taxon>
        <taxon>Microcoleaceae</taxon>
        <taxon>Symplocastrum</taxon>
    </lineage>
</organism>
<evidence type="ECO:0000313" key="1">
    <source>
        <dbReference type="EMBL" id="MBW4547259.1"/>
    </source>
</evidence>
<sequence>MSNSKIDFNNEHLRHEQFLCSNVMMIGALAWSGYLWKSRGAIVVYGLKATESSLEESIDIAIVYLSKEELAYSYPDGIELFQFVEEYEPYNGMVVTFADSEKTLVDSYQLTLVLSPAECYNLLRPRMSEFEVYGRGKSTL</sequence>
<dbReference type="EMBL" id="JAHHIF010000038">
    <property type="protein sequence ID" value="MBW4547259.1"/>
    <property type="molecule type" value="Genomic_DNA"/>
</dbReference>
<reference evidence="1" key="1">
    <citation type="submission" date="2021-05" db="EMBL/GenBank/DDBJ databases">
        <authorList>
            <person name="Pietrasiak N."/>
            <person name="Ward R."/>
            <person name="Stajich J.E."/>
            <person name="Kurbessoian T."/>
        </authorList>
    </citation>
    <scope>NUCLEOTIDE SEQUENCE</scope>
    <source>
        <strain evidence="1">CPER-KK1</strain>
    </source>
</reference>
<accession>A0A951UBU4</accession>
<protein>
    <submittedName>
        <fullName evidence="1">Uncharacterized protein</fullName>
    </submittedName>
</protein>
<evidence type="ECO:0000313" key="2">
    <source>
        <dbReference type="Proteomes" id="UP000753908"/>
    </source>
</evidence>
<reference evidence="1" key="2">
    <citation type="journal article" date="2022" name="Microbiol. Resour. Announc.">
        <title>Metagenome Sequencing to Explore Phylogenomics of Terrestrial Cyanobacteria.</title>
        <authorList>
            <person name="Ward R.D."/>
            <person name="Stajich J.E."/>
            <person name="Johansen J.R."/>
            <person name="Huntemann M."/>
            <person name="Clum A."/>
            <person name="Foster B."/>
            <person name="Foster B."/>
            <person name="Roux S."/>
            <person name="Palaniappan K."/>
            <person name="Varghese N."/>
            <person name="Mukherjee S."/>
            <person name="Reddy T.B.K."/>
            <person name="Daum C."/>
            <person name="Copeland A."/>
            <person name="Chen I.A."/>
            <person name="Ivanova N.N."/>
            <person name="Kyrpides N.C."/>
            <person name="Shapiro N."/>
            <person name="Eloe-Fadrosh E.A."/>
            <person name="Pietrasiak N."/>
        </authorList>
    </citation>
    <scope>NUCLEOTIDE SEQUENCE</scope>
    <source>
        <strain evidence="1">CPER-KK1</strain>
    </source>
</reference>
<dbReference type="AlphaFoldDB" id="A0A951UBU4"/>
<gene>
    <name evidence="1" type="ORF">KME25_22895</name>
</gene>
<proteinExistence type="predicted"/>
<comment type="caution">
    <text evidence="1">The sequence shown here is derived from an EMBL/GenBank/DDBJ whole genome shotgun (WGS) entry which is preliminary data.</text>
</comment>
<dbReference type="Proteomes" id="UP000753908">
    <property type="component" value="Unassembled WGS sequence"/>
</dbReference>
<name>A0A951UBU4_9CYAN</name>